<evidence type="ECO:0000313" key="4">
    <source>
        <dbReference type="Proteomes" id="UP000094769"/>
    </source>
</evidence>
<keyword evidence="1" id="KW-0802">TPR repeat</keyword>
<organism evidence="3 4">
    <name type="scientific">Candidatus Thiodiazotropha endolucinida</name>
    <dbReference type="NCBI Taxonomy" id="1655433"/>
    <lineage>
        <taxon>Bacteria</taxon>
        <taxon>Pseudomonadati</taxon>
        <taxon>Pseudomonadota</taxon>
        <taxon>Gammaproteobacteria</taxon>
        <taxon>Chromatiales</taxon>
        <taxon>Sedimenticolaceae</taxon>
        <taxon>Candidatus Thiodiazotropha</taxon>
    </lineage>
</organism>
<dbReference type="SMART" id="SM00028">
    <property type="entry name" value="TPR"/>
    <property type="match status" value="4"/>
</dbReference>
<dbReference type="Gene3D" id="1.25.40.10">
    <property type="entry name" value="Tetratricopeptide repeat domain"/>
    <property type="match status" value="1"/>
</dbReference>
<gene>
    <name evidence="3" type="ORF">CODIS_12000</name>
</gene>
<dbReference type="AlphaFoldDB" id="A0A7Z0VN41"/>
<evidence type="ECO:0000256" key="2">
    <source>
        <dbReference type="SAM" id="SignalP"/>
    </source>
</evidence>
<dbReference type="PANTHER" id="PTHR12558">
    <property type="entry name" value="CELL DIVISION CYCLE 16,23,27"/>
    <property type="match status" value="1"/>
</dbReference>
<protein>
    <submittedName>
        <fullName evidence="3">Photosystem I assembly protein Ycf3</fullName>
    </submittedName>
</protein>
<feature type="signal peptide" evidence="2">
    <location>
        <begin position="1"/>
        <end position="27"/>
    </location>
</feature>
<dbReference type="SUPFAM" id="SSF48452">
    <property type="entry name" value="TPR-like"/>
    <property type="match status" value="1"/>
</dbReference>
<feature type="repeat" description="TPR" evidence="1">
    <location>
        <begin position="43"/>
        <end position="76"/>
    </location>
</feature>
<dbReference type="Pfam" id="PF13432">
    <property type="entry name" value="TPR_16"/>
    <property type="match status" value="2"/>
</dbReference>
<dbReference type="PROSITE" id="PS50005">
    <property type="entry name" value="TPR"/>
    <property type="match status" value="2"/>
</dbReference>
<keyword evidence="2" id="KW-0732">Signal</keyword>
<dbReference type="OrthoDB" id="9814042at2"/>
<sequence length="261" mass="29465">MKSIGCYLRYLLPAVLLLSGCATQPQATDATGNLGQEKRNSPAKIYVEMGMAYMRDGQSAVALQKLKKALEMDEKSPEAHNVIGILYQQLGEIDRAGKHYDRAVELDARDPYIRNARGSYFCRLGRYSDALEDFGQALANPLYPTPWVALTNAGLCVERAGDEAKAENFYRRALTARPTYPIALFKMAEISMQQENDLSARAYLERYHGEVKPTAASLWLGVQVEKRLRDMGKSTEYRRRLLKDFPDAPEVQLLYQAEKSR</sequence>
<dbReference type="NCBIfam" id="TIGR02521">
    <property type="entry name" value="type_IV_pilW"/>
    <property type="match status" value="1"/>
</dbReference>
<dbReference type="Proteomes" id="UP000094769">
    <property type="component" value="Unassembled WGS sequence"/>
</dbReference>
<dbReference type="EMBL" id="MARB01000005">
    <property type="protein sequence ID" value="ODJ88649.1"/>
    <property type="molecule type" value="Genomic_DNA"/>
</dbReference>
<dbReference type="PROSITE" id="PS51257">
    <property type="entry name" value="PROKAR_LIPOPROTEIN"/>
    <property type="match status" value="1"/>
</dbReference>
<comment type="caution">
    <text evidence="3">The sequence shown here is derived from an EMBL/GenBank/DDBJ whole genome shotgun (WGS) entry which is preliminary data.</text>
</comment>
<proteinExistence type="predicted"/>
<evidence type="ECO:0000313" key="3">
    <source>
        <dbReference type="EMBL" id="ODJ88649.1"/>
    </source>
</evidence>
<reference evidence="3 4" key="1">
    <citation type="submission" date="2016-06" db="EMBL/GenBank/DDBJ databases">
        <title>Genome sequence of endosymbiont of Candidatus Endolucinida thiodiazotropha.</title>
        <authorList>
            <person name="Poehlein A."/>
            <person name="Koenig S."/>
            <person name="Heiden S.E."/>
            <person name="Thuermer A."/>
            <person name="Voget S."/>
            <person name="Daniel R."/>
            <person name="Markert S."/>
            <person name="Gros O."/>
            <person name="Schweder T."/>
        </authorList>
    </citation>
    <scope>NUCLEOTIDE SEQUENCE [LARGE SCALE GENOMIC DNA]</scope>
    <source>
        <strain evidence="3 4">COS</strain>
    </source>
</reference>
<dbReference type="PANTHER" id="PTHR12558:SF13">
    <property type="entry name" value="CELL DIVISION CYCLE PROTEIN 27 HOMOLOG"/>
    <property type="match status" value="1"/>
</dbReference>
<name>A0A7Z0VN41_9GAMM</name>
<keyword evidence="4" id="KW-1185">Reference proteome</keyword>
<dbReference type="RefSeq" id="WP_069122102.1">
    <property type="nucleotide sequence ID" value="NZ_MARB01000005.1"/>
</dbReference>
<accession>A0A7Z0VN41</accession>
<dbReference type="InterPro" id="IPR013360">
    <property type="entry name" value="Pilus_4_PilW"/>
</dbReference>
<feature type="chain" id="PRO_5031476137" evidence="2">
    <location>
        <begin position="28"/>
        <end position="261"/>
    </location>
</feature>
<feature type="repeat" description="TPR" evidence="1">
    <location>
        <begin position="77"/>
        <end position="110"/>
    </location>
</feature>
<dbReference type="InterPro" id="IPR011990">
    <property type="entry name" value="TPR-like_helical_dom_sf"/>
</dbReference>
<evidence type="ECO:0000256" key="1">
    <source>
        <dbReference type="PROSITE-ProRule" id="PRU00339"/>
    </source>
</evidence>
<dbReference type="InterPro" id="IPR019734">
    <property type="entry name" value="TPR_rpt"/>
</dbReference>